<proteinExistence type="predicted"/>
<dbReference type="SUPFAM" id="SSF53067">
    <property type="entry name" value="Actin-like ATPase domain"/>
    <property type="match status" value="2"/>
</dbReference>
<feature type="domain" description="Hydantoinase/oxoprolinase N-terminal" evidence="2">
    <location>
        <begin position="3"/>
        <end position="172"/>
    </location>
</feature>
<sequence length="520" mass="53549">MLRLGIDVGGTNTDAVLIDGSRVVAATKAPTTPDVTGGIVTAIQDLAANTGFDPARIAAVMIGTTHFINALVEADRLAPTAAIRFGLPATGALPPLVDWPERLSRALGGHSYLCHGGHEYDGSRIDDFDEQEFRAVLDKAVQAGARSFAISSVFSPVNAEFEQRAALIIAEELPGTPISLSHEIGRMGLLGRENATIINAALRELADQVTTGLARSVAGAGISAPVFLSQNDGTLMDIDYARRYPVATFASGPTNSMRGAAFLSGRLQCAVVDVGGTTTDVGILQQGFPREASTDVAVADVQTNFRMPDVLSIGIGGGSLVTGDAGAPAVGPSSVGYRLTEKALVFGGDTLTATDLAVAAGLTEIGDPGRVAHLDPAFVRAALDQVAARMAEVVDRMRISAEPIPVVAVGGGSILVPDELAGASAVERPEHYAVANAIGAAIAEVGGEVDRVFSVAPNQRDAVLDEARQEALDRTVAAGAKPGTVRIVDVEEVPLAYLPGNATRIRIKAVGELSLGGDDA</sequence>
<feature type="domain" description="Hydantoinase A/oxoprolinase" evidence="1">
    <location>
        <begin position="192"/>
        <end position="361"/>
    </location>
</feature>
<reference evidence="3 4" key="1">
    <citation type="submission" date="2020-03" db="EMBL/GenBank/DDBJ databases">
        <title>Sequencing the genomes of 1000 actinobacteria strains.</title>
        <authorList>
            <person name="Klenk H.-P."/>
        </authorList>
    </citation>
    <scope>NUCLEOTIDE SEQUENCE [LARGE SCALE GENOMIC DNA]</scope>
    <source>
        <strain evidence="3 4">DSM 45490</strain>
    </source>
</reference>
<dbReference type="RefSeq" id="WP_238350556.1">
    <property type="nucleotide sequence ID" value="NZ_JAASRO010000001.1"/>
</dbReference>
<protein>
    <submittedName>
        <fullName evidence="3">N-methylhydantoinase A/oxoprolinase/acetone carboxylase beta subunit</fullName>
    </submittedName>
</protein>
<dbReference type="AlphaFoldDB" id="A0A7X5VJF7"/>
<dbReference type="GO" id="GO:0008047">
    <property type="term" value="F:enzyme activator activity"/>
    <property type="evidence" value="ECO:0007669"/>
    <property type="project" value="InterPro"/>
</dbReference>
<dbReference type="InterPro" id="IPR002821">
    <property type="entry name" value="Hydantoinase_A"/>
</dbReference>
<evidence type="ECO:0000259" key="2">
    <source>
        <dbReference type="Pfam" id="PF05378"/>
    </source>
</evidence>
<evidence type="ECO:0000313" key="3">
    <source>
        <dbReference type="EMBL" id="NIK61507.1"/>
    </source>
</evidence>
<dbReference type="PRINTS" id="PR00446">
    <property type="entry name" value="HYDRGNUPTAKE"/>
</dbReference>
<dbReference type="EMBL" id="JAASRO010000001">
    <property type="protein sequence ID" value="NIK61507.1"/>
    <property type="molecule type" value="Genomic_DNA"/>
</dbReference>
<comment type="caution">
    <text evidence="3">The sequence shown here is derived from an EMBL/GenBank/DDBJ whole genome shotgun (WGS) entry which is preliminary data.</text>
</comment>
<dbReference type="InterPro" id="IPR045079">
    <property type="entry name" value="Oxoprolinase-like"/>
</dbReference>
<dbReference type="InterPro" id="IPR008040">
    <property type="entry name" value="Hydant_A_N"/>
</dbReference>
<dbReference type="InterPro" id="IPR043129">
    <property type="entry name" value="ATPase_NBD"/>
</dbReference>
<organism evidence="3 4">
    <name type="scientific">Kribbella shirazensis</name>
    <dbReference type="NCBI Taxonomy" id="1105143"/>
    <lineage>
        <taxon>Bacteria</taxon>
        <taxon>Bacillati</taxon>
        <taxon>Actinomycetota</taxon>
        <taxon>Actinomycetes</taxon>
        <taxon>Propionibacteriales</taxon>
        <taxon>Kribbellaceae</taxon>
        <taxon>Kribbella</taxon>
    </lineage>
</organism>
<dbReference type="Pfam" id="PF01968">
    <property type="entry name" value="Hydantoinase_A"/>
    <property type="match status" value="1"/>
</dbReference>
<dbReference type="Pfam" id="PF05378">
    <property type="entry name" value="Hydant_A_N"/>
    <property type="match status" value="1"/>
</dbReference>
<keyword evidence="4" id="KW-1185">Reference proteome</keyword>
<name>A0A7X5VJF7_9ACTN</name>
<gene>
    <name evidence="3" type="ORF">BJY22_007224</name>
</gene>
<dbReference type="Proteomes" id="UP000555407">
    <property type="component" value="Unassembled WGS sequence"/>
</dbReference>
<evidence type="ECO:0000313" key="4">
    <source>
        <dbReference type="Proteomes" id="UP000555407"/>
    </source>
</evidence>
<evidence type="ECO:0000259" key="1">
    <source>
        <dbReference type="Pfam" id="PF01968"/>
    </source>
</evidence>
<dbReference type="InterPro" id="IPR000671">
    <property type="entry name" value="Peptidase_A31"/>
</dbReference>
<dbReference type="PANTHER" id="PTHR11365:SF10">
    <property type="entry name" value="HYDANTOINASE_OXOPROLINASE"/>
    <property type="match status" value="1"/>
</dbReference>
<dbReference type="PANTHER" id="PTHR11365">
    <property type="entry name" value="5-OXOPROLINASE RELATED"/>
    <property type="match status" value="1"/>
</dbReference>
<dbReference type="GO" id="GO:0008233">
    <property type="term" value="F:peptidase activity"/>
    <property type="evidence" value="ECO:0007669"/>
    <property type="project" value="InterPro"/>
</dbReference>
<accession>A0A7X5VJF7</accession>
<dbReference type="Gene3D" id="3.30.420.40">
    <property type="match status" value="1"/>
</dbReference>